<dbReference type="Proteomes" id="UP000290567">
    <property type="component" value="Unassembled WGS sequence"/>
</dbReference>
<dbReference type="InterPro" id="IPR005135">
    <property type="entry name" value="Endo/exonuclease/phosphatase"/>
</dbReference>
<sequence>MEEDVCFQVKELAKRILDNDYALIALQEVNQRMDSRPAEVDAFFQPTLSQAPIHDDNFLYLLIEELKRAKQEYYWSWSYNHIGYDKYHEGVGLLSKEPIRAKEVLVSNVNDPVDHHTRKILIGETSCSGRPVTAVSAHLSWWETATSGFSYEWQMLETALSQSRSPLLVMGDFNNSDEAIGEGYSMILSSPLRLFDSYEEAESKFGRFTVQHEIDGWSENHTGLRIDYIFYQRPFQATAHSVVFDEKNSSVISDHFGVEAQFD</sequence>
<dbReference type="Pfam" id="PF03372">
    <property type="entry name" value="Exo_endo_phos"/>
    <property type="match status" value="1"/>
</dbReference>
<accession>A0A4P5PFN7</accession>
<evidence type="ECO:0000256" key="1">
    <source>
        <dbReference type="ARBA" id="ARBA00022801"/>
    </source>
</evidence>
<evidence type="ECO:0000259" key="2">
    <source>
        <dbReference type="Pfam" id="PF03372"/>
    </source>
</evidence>
<evidence type="ECO:0000313" key="4">
    <source>
        <dbReference type="Proteomes" id="UP000290567"/>
    </source>
</evidence>
<feature type="domain" description="Endonuclease/exonuclease/phosphatase" evidence="2">
    <location>
        <begin position="8"/>
        <end position="255"/>
    </location>
</feature>
<gene>
    <name evidence="3" type="ORF">NRIC_29590</name>
</gene>
<dbReference type="InterPro" id="IPR036691">
    <property type="entry name" value="Endo/exonu/phosph_ase_sf"/>
</dbReference>
<dbReference type="PANTHER" id="PTHR15822">
    <property type="entry name" value="TRAF AND TNF RECEPTOR-ASSOCIATED PROTEIN"/>
    <property type="match status" value="1"/>
</dbReference>
<keyword evidence="4" id="KW-1185">Reference proteome</keyword>
<proteinExistence type="predicted"/>
<organism evidence="3 4">
    <name type="scientific">Enterococcus florum</name>
    <dbReference type="NCBI Taxonomy" id="2480627"/>
    <lineage>
        <taxon>Bacteria</taxon>
        <taxon>Bacillati</taxon>
        <taxon>Bacillota</taxon>
        <taxon>Bacilli</taxon>
        <taxon>Lactobacillales</taxon>
        <taxon>Enterococcaceae</taxon>
        <taxon>Enterococcus</taxon>
    </lineage>
</organism>
<comment type="caution">
    <text evidence="3">The sequence shown here is derived from an EMBL/GenBank/DDBJ whole genome shotgun (WGS) entry which is preliminary data.</text>
</comment>
<name>A0A4P5PFN7_9ENTE</name>
<protein>
    <submittedName>
        <fullName evidence="3">Hydrolase</fullName>
    </submittedName>
</protein>
<dbReference type="EMBL" id="BJCC01000027">
    <property type="protein sequence ID" value="GCF95068.1"/>
    <property type="molecule type" value="Genomic_DNA"/>
</dbReference>
<dbReference type="CDD" id="cd09079">
    <property type="entry name" value="RgfB-like"/>
    <property type="match status" value="1"/>
</dbReference>
<dbReference type="Gene3D" id="3.60.10.10">
    <property type="entry name" value="Endonuclease/exonuclease/phosphatase"/>
    <property type="match status" value="1"/>
</dbReference>
<reference evidence="4" key="1">
    <citation type="submission" date="2019-02" db="EMBL/GenBank/DDBJ databases">
        <title>Draft genome sequence of Enterococcus sp. Gos25-1.</title>
        <authorList>
            <person name="Tanaka N."/>
            <person name="Shiwa Y."/>
            <person name="Fujita N."/>
        </authorList>
    </citation>
    <scope>NUCLEOTIDE SEQUENCE [LARGE SCALE GENOMIC DNA]</scope>
    <source>
        <strain evidence="4">Gos25-1</strain>
    </source>
</reference>
<evidence type="ECO:0000313" key="3">
    <source>
        <dbReference type="EMBL" id="GCF95068.1"/>
    </source>
</evidence>
<dbReference type="RefSeq" id="WP_227873818.1">
    <property type="nucleotide sequence ID" value="NZ_BJCC01000027.1"/>
</dbReference>
<dbReference type="InterPro" id="IPR051547">
    <property type="entry name" value="TDP2-like"/>
</dbReference>
<keyword evidence="1 3" id="KW-0378">Hydrolase</keyword>
<dbReference type="AlphaFoldDB" id="A0A4P5PFN7"/>
<dbReference type="SUPFAM" id="SSF56219">
    <property type="entry name" value="DNase I-like"/>
    <property type="match status" value="1"/>
</dbReference>
<dbReference type="GO" id="GO:0016787">
    <property type="term" value="F:hydrolase activity"/>
    <property type="evidence" value="ECO:0007669"/>
    <property type="project" value="UniProtKB-KW"/>
</dbReference>
<dbReference type="PANTHER" id="PTHR15822:SF23">
    <property type="entry name" value="ENDONUCLEASE_EXONUCLEASE_PHOSPHATASE FAMILY PROTEIN"/>
    <property type="match status" value="1"/>
</dbReference>